<dbReference type="OrthoDB" id="1865at2"/>
<proteinExistence type="predicted"/>
<dbReference type="Proteomes" id="UP000191110">
    <property type="component" value="Unassembled WGS sequence"/>
</dbReference>
<evidence type="ECO:0000313" key="2">
    <source>
        <dbReference type="Proteomes" id="UP000191110"/>
    </source>
</evidence>
<evidence type="ECO:0000313" key="1">
    <source>
        <dbReference type="EMBL" id="OOZ41562.1"/>
    </source>
</evidence>
<name>A0A1T2L956_9GAMM</name>
<gene>
    <name evidence="1" type="ORF">BOW53_03370</name>
</gene>
<dbReference type="AlphaFoldDB" id="A0A1T2L956"/>
<dbReference type="Pfam" id="PF06258">
    <property type="entry name" value="Mito_fiss_Elm1"/>
    <property type="match status" value="1"/>
</dbReference>
<dbReference type="EMBL" id="MPRL01000008">
    <property type="protein sequence ID" value="OOZ41562.1"/>
    <property type="molecule type" value="Genomic_DNA"/>
</dbReference>
<protein>
    <recommendedName>
        <fullName evidence="3">Nucleoside-diphosphate sugar epimerase</fullName>
    </recommendedName>
</protein>
<sequence>MGCRVVWWFTDGKPGHENQGRGLIRALGNHFTLTIHEIPATAVRLPWLQWLTSRFSAGEGLPSPDYIIGAGHATHLPMLAARRARGGRVVVLMKPSLPISLFDLAIVPKHDGLAASETVLLTHGVLNNVVSGAARDLDKGLILIGGPSKNYGWSDDQMLAQVFEIVTSAPGVNWVLTSSRRTPSVFLPLLRSRELENLEVLSHEQTGSDWLPQQLTCADRVWVSEDSVSMVYEALTSGSPVGLLSVPQLVEGRVSVGIGALKKCGMVTGYSAWQECGTLRENSDPFNEAERCAEWIFSKWSCK</sequence>
<accession>A0A1T2L956</accession>
<organism evidence="1 2">
    <name type="scientific">Solemya pervernicosa gill symbiont</name>
    <dbReference type="NCBI Taxonomy" id="642797"/>
    <lineage>
        <taxon>Bacteria</taxon>
        <taxon>Pseudomonadati</taxon>
        <taxon>Pseudomonadota</taxon>
        <taxon>Gammaproteobacteria</taxon>
        <taxon>sulfur-oxidizing symbionts</taxon>
    </lineage>
</organism>
<reference evidence="1 2" key="1">
    <citation type="submission" date="2016-11" db="EMBL/GenBank/DDBJ databases">
        <title>Mixed transmission modes and dynamic genome evolution in an obligate animal-bacterial symbiosis.</title>
        <authorList>
            <person name="Russell S.L."/>
            <person name="Corbett-Detig R.B."/>
            <person name="Cavanaugh C.M."/>
        </authorList>
    </citation>
    <scope>NUCLEOTIDE SEQUENCE [LARGE SCALE GENOMIC DNA]</scope>
    <source>
        <strain evidence="1">Sveles-Q1</strain>
    </source>
</reference>
<comment type="caution">
    <text evidence="1">The sequence shown here is derived from an EMBL/GenBank/DDBJ whole genome shotgun (WGS) entry which is preliminary data.</text>
</comment>
<keyword evidence="2" id="KW-1185">Reference proteome</keyword>
<dbReference type="InterPro" id="IPR009367">
    <property type="entry name" value="Elm1-like"/>
</dbReference>
<evidence type="ECO:0008006" key="3">
    <source>
        <dbReference type="Google" id="ProtNLM"/>
    </source>
</evidence>